<dbReference type="Proteomes" id="UP000243053">
    <property type="component" value="Unassembled WGS sequence"/>
</dbReference>
<dbReference type="InterPro" id="IPR000297">
    <property type="entry name" value="PPIase_PpiC"/>
</dbReference>
<reference evidence="3" key="1">
    <citation type="journal article" date="2017" name="Proc. Natl. Acad. Sci. U.S.A.">
        <title>Simulation of Deepwater Horizon oil plume reveals substrate specialization within a complex community of hydrocarbon degraders.</title>
        <authorList>
            <person name="Hu P."/>
            <person name="Dubinsky E.A."/>
            <person name="Probst A.J."/>
            <person name="Wang J."/>
            <person name="Sieber C.M.K."/>
            <person name="Tom L.M."/>
            <person name="Gardinali P."/>
            <person name="Banfield J.F."/>
            <person name="Atlas R.M."/>
            <person name="Andersen G.L."/>
        </authorList>
    </citation>
    <scope>NUCLEOTIDE SEQUENCE [LARGE SCALE GENOMIC DNA]</scope>
</reference>
<evidence type="ECO:0000313" key="3">
    <source>
        <dbReference type="Proteomes" id="UP000243053"/>
    </source>
</evidence>
<comment type="caution">
    <text evidence="2">The sequence shown here is derived from an EMBL/GenBank/DDBJ whole genome shotgun (WGS) entry which is preliminary data.</text>
</comment>
<name>A0A1Y5EP99_COLPS</name>
<feature type="domain" description="PpiC" evidence="1">
    <location>
        <begin position="114"/>
        <end position="238"/>
    </location>
</feature>
<dbReference type="GO" id="GO:0003755">
    <property type="term" value="F:peptidyl-prolyl cis-trans isomerase activity"/>
    <property type="evidence" value="ECO:0007669"/>
    <property type="project" value="InterPro"/>
</dbReference>
<dbReference type="Pfam" id="PF13145">
    <property type="entry name" value="Rotamase_2"/>
    <property type="match status" value="1"/>
</dbReference>
<protein>
    <recommendedName>
        <fullName evidence="1">PpiC domain-containing protein</fullName>
    </recommendedName>
</protein>
<dbReference type="AlphaFoldDB" id="A0A1Y5EP99"/>
<organism evidence="2 3">
    <name type="scientific">Colwellia psychrerythraea</name>
    <name type="common">Vibrio psychroerythus</name>
    <dbReference type="NCBI Taxonomy" id="28229"/>
    <lineage>
        <taxon>Bacteria</taxon>
        <taxon>Pseudomonadati</taxon>
        <taxon>Pseudomonadota</taxon>
        <taxon>Gammaproteobacteria</taxon>
        <taxon>Alteromonadales</taxon>
        <taxon>Colwelliaceae</taxon>
        <taxon>Colwellia</taxon>
    </lineage>
</organism>
<evidence type="ECO:0000313" key="2">
    <source>
        <dbReference type="EMBL" id="OUR84551.1"/>
    </source>
</evidence>
<accession>A0A1Y5EP99</accession>
<gene>
    <name evidence="2" type="ORF">A9Q75_02375</name>
</gene>
<dbReference type="EMBL" id="MAAF01000016">
    <property type="protein sequence ID" value="OUR84551.1"/>
    <property type="molecule type" value="Genomic_DNA"/>
</dbReference>
<proteinExistence type="predicted"/>
<evidence type="ECO:0000259" key="1">
    <source>
        <dbReference type="Pfam" id="PF13145"/>
    </source>
</evidence>
<sequence>MLKKFITEPLVHFLVIAILLFIVFKQLNAEETDPNTITVSQGRIEQIKQNFLTRWNRAPLAKELENATHHYAINEMYIREARALNMDMGDKVIDRRLRQKIEFLIEDLVTTKEPSNTELIQFYQQHIDKYQTQPMLSFLQIHLSIDGDNDELQQKIAQQRVLIEQGATPQGELKFLPYQVSNKSAVQIDRLFGESFSEKLILAPLSSWYGPIESSHGVHFVLIEQRSPAINKAFESIKSTVLADWQYQNLQVAKASFEERLLKSYTIEQEPAAKAE</sequence>